<dbReference type="InterPro" id="IPR050277">
    <property type="entry name" value="Sodium:Solute_Symporter"/>
</dbReference>
<dbReference type="GO" id="GO:0005886">
    <property type="term" value="C:plasma membrane"/>
    <property type="evidence" value="ECO:0007669"/>
    <property type="project" value="UniProtKB-SubCell"/>
</dbReference>
<evidence type="ECO:0000256" key="7">
    <source>
        <dbReference type="ARBA" id="ARBA00022989"/>
    </source>
</evidence>
<proteinExistence type="inferred from homology"/>
<dbReference type="InterPro" id="IPR001734">
    <property type="entry name" value="Na/solute_symporter"/>
</dbReference>
<dbReference type="PANTHER" id="PTHR48086">
    <property type="entry name" value="SODIUM/PROLINE SYMPORTER-RELATED"/>
    <property type="match status" value="1"/>
</dbReference>
<dbReference type="PANTHER" id="PTHR48086:SF3">
    <property type="entry name" value="SODIUM_PROLINE SYMPORTER"/>
    <property type="match status" value="1"/>
</dbReference>
<feature type="transmembrane region" description="Helical" evidence="13">
    <location>
        <begin position="188"/>
        <end position="214"/>
    </location>
</feature>
<comment type="caution">
    <text evidence="14">The sequence shown here is derived from an EMBL/GenBank/DDBJ whole genome shotgun (WGS) entry which is preliminary data.</text>
</comment>
<evidence type="ECO:0000256" key="1">
    <source>
        <dbReference type="ARBA" id="ARBA00004651"/>
    </source>
</evidence>
<feature type="transmembrane region" description="Helical" evidence="13">
    <location>
        <begin position="221"/>
        <end position="241"/>
    </location>
</feature>
<organism evidence="14">
    <name type="scientific">Fervidicoccus fontis</name>
    <dbReference type="NCBI Taxonomy" id="683846"/>
    <lineage>
        <taxon>Archaea</taxon>
        <taxon>Thermoproteota</taxon>
        <taxon>Thermoprotei</taxon>
        <taxon>Fervidicoccales</taxon>
        <taxon>Fervidicoccaceae</taxon>
        <taxon>Fervidicoccus</taxon>
    </lineage>
</organism>
<dbReference type="PROSITE" id="PS50283">
    <property type="entry name" value="NA_SOLUT_SYMP_3"/>
    <property type="match status" value="1"/>
</dbReference>
<feature type="transmembrane region" description="Helical" evidence="13">
    <location>
        <begin position="398"/>
        <end position="421"/>
    </location>
</feature>
<evidence type="ECO:0000256" key="13">
    <source>
        <dbReference type="SAM" id="Phobius"/>
    </source>
</evidence>
<evidence type="ECO:0000256" key="12">
    <source>
        <dbReference type="RuleBase" id="RU362091"/>
    </source>
</evidence>
<evidence type="ECO:0000256" key="11">
    <source>
        <dbReference type="ARBA" id="ARBA00023201"/>
    </source>
</evidence>
<feature type="transmembrane region" description="Helical" evidence="13">
    <location>
        <begin position="151"/>
        <end position="168"/>
    </location>
</feature>
<feature type="transmembrane region" description="Helical" evidence="13">
    <location>
        <begin position="74"/>
        <end position="99"/>
    </location>
</feature>
<keyword evidence="7 13" id="KW-1133">Transmembrane helix</keyword>
<evidence type="ECO:0000313" key="14">
    <source>
        <dbReference type="EMBL" id="HHQ80231.1"/>
    </source>
</evidence>
<dbReference type="AlphaFoldDB" id="A0A7J3ZJD2"/>
<evidence type="ECO:0000256" key="6">
    <source>
        <dbReference type="ARBA" id="ARBA00022847"/>
    </source>
</evidence>
<reference evidence="14" key="1">
    <citation type="journal article" date="2020" name="mSystems">
        <title>Genome- and Community-Level Interaction Insights into Carbon Utilization and Element Cycling Functions of Hydrothermarchaeota in Hydrothermal Sediment.</title>
        <authorList>
            <person name="Zhou Z."/>
            <person name="Liu Y."/>
            <person name="Xu W."/>
            <person name="Pan J."/>
            <person name="Luo Z.H."/>
            <person name="Li M."/>
        </authorList>
    </citation>
    <scope>NUCLEOTIDE SEQUENCE [LARGE SCALE GENOMIC DNA]</scope>
    <source>
        <strain evidence="14">SpSt-1116</strain>
    </source>
</reference>
<keyword evidence="10 13" id="KW-0472">Membrane</keyword>
<dbReference type="EMBL" id="DRZC01000028">
    <property type="protein sequence ID" value="HHQ80231.1"/>
    <property type="molecule type" value="Genomic_DNA"/>
</dbReference>
<keyword evidence="6" id="KW-0769">Symport</keyword>
<keyword evidence="3" id="KW-0813">Transport</keyword>
<dbReference type="GO" id="GO:0015293">
    <property type="term" value="F:symporter activity"/>
    <property type="evidence" value="ECO:0007669"/>
    <property type="project" value="UniProtKB-KW"/>
</dbReference>
<feature type="transmembrane region" description="Helical" evidence="13">
    <location>
        <begin position="105"/>
        <end position="124"/>
    </location>
</feature>
<dbReference type="CDD" id="cd10322">
    <property type="entry name" value="SLC5sbd"/>
    <property type="match status" value="1"/>
</dbReference>
<feature type="transmembrane region" description="Helical" evidence="13">
    <location>
        <begin position="453"/>
        <end position="469"/>
    </location>
</feature>
<keyword evidence="5 13" id="KW-0812">Transmembrane</keyword>
<gene>
    <name evidence="14" type="ORF">ENM78_02035</name>
</gene>
<name>A0A7J3ZJD2_9CREN</name>
<comment type="subcellular location">
    <subcellularLocation>
        <location evidence="1">Cell membrane</location>
        <topology evidence="1">Multi-pass membrane protein</topology>
    </subcellularLocation>
</comment>
<sequence>MPTGLLSHCWLSHSRPSHSRSRRSRIERMLNRVLLCITILLLYLLLGTALAIYSRRRLAGTEQDFYVASGRLGGFLSAMTYAATTYSSFMIVGLVGLAYTTGVGALGFELVYFVGTLMLLVLFARRVWSLARQRGWVTPGEMLSELYGSRAVGATIGLVYLFAMIPYASAQLRGVGESLGGLGGSDTYFYLGVALGAFLVLSWSLLAGIWSVALTDAFQGLWMLTSAILLLVWVFLKLYSSNIGVAEVSSALEAVGFSGPGGFWSIHVFLAFTVPWIFFAVTNPQVVQRLFMPRDSKSLSTMIRLFAVFGITYTVTVTLIGLLARAGVERGTLSIVVERRDDVTPGLLGIANPVISALVFTSIVAASVSTANSILLTLAGTVARDIVSVGREKARLRVGYVVAALITVAMVAIAASGAGYIVQLSVLSSLLLLSIAPPTLAAWIGVKSHPIPIVLAVLSGPAIMLVEALKCKLNYLVAFFSAPLGIPVSTLILAVSSVLVAMGVLVRKMKERRSPAGSPKTP</sequence>
<dbReference type="Pfam" id="PF00474">
    <property type="entry name" value="SSF"/>
    <property type="match status" value="1"/>
</dbReference>
<keyword evidence="11" id="KW-0739">Sodium transport</keyword>
<evidence type="ECO:0000256" key="5">
    <source>
        <dbReference type="ARBA" id="ARBA00022692"/>
    </source>
</evidence>
<feature type="transmembrane region" description="Helical" evidence="13">
    <location>
        <begin position="427"/>
        <end position="446"/>
    </location>
</feature>
<keyword evidence="9" id="KW-0406">Ion transport</keyword>
<keyword evidence="4" id="KW-1003">Cell membrane</keyword>
<evidence type="ECO:0000256" key="2">
    <source>
        <dbReference type="ARBA" id="ARBA00006434"/>
    </source>
</evidence>
<evidence type="ECO:0000256" key="4">
    <source>
        <dbReference type="ARBA" id="ARBA00022475"/>
    </source>
</evidence>
<feature type="transmembrane region" description="Helical" evidence="13">
    <location>
        <begin position="475"/>
        <end position="506"/>
    </location>
</feature>
<accession>A0A7J3ZJD2</accession>
<feature type="transmembrane region" description="Helical" evidence="13">
    <location>
        <begin position="354"/>
        <end position="378"/>
    </location>
</feature>
<evidence type="ECO:0000256" key="9">
    <source>
        <dbReference type="ARBA" id="ARBA00023065"/>
    </source>
</evidence>
<evidence type="ECO:0000256" key="8">
    <source>
        <dbReference type="ARBA" id="ARBA00023053"/>
    </source>
</evidence>
<feature type="transmembrane region" description="Helical" evidence="13">
    <location>
        <begin position="261"/>
        <end position="281"/>
    </location>
</feature>
<feature type="transmembrane region" description="Helical" evidence="13">
    <location>
        <begin position="29"/>
        <end position="53"/>
    </location>
</feature>
<feature type="transmembrane region" description="Helical" evidence="13">
    <location>
        <begin position="302"/>
        <end position="324"/>
    </location>
</feature>
<evidence type="ECO:0000256" key="10">
    <source>
        <dbReference type="ARBA" id="ARBA00023136"/>
    </source>
</evidence>
<evidence type="ECO:0000256" key="3">
    <source>
        <dbReference type="ARBA" id="ARBA00022448"/>
    </source>
</evidence>
<dbReference type="Gene3D" id="1.20.1730.10">
    <property type="entry name" value="Sodium/glucose cotransporter"/>
    <property type="match status" value="1"/>
</dbReference>
<protein>
    <submittedName>
        <fullName evidence="14">Sodium:solute symporter family protein</fullName>
    </submittedName>
</protein>
<dbReference type="InterPro" id="IPR038377">
    <property type="entry name" value="Na/Glc_symporter_sf"/>
</dbReference>
<comment type="similarity">
    <text evidence="2 12">Belongs to the sodium:solute symporter (SSF) (TC 2.A.21) family.</text>
</comment>
<dbReference type="GO" id="GO:0006814">
    <property type="term" value="P:sodium ion transport"/>
    <property type="evidence" value="ECO:0007669"/>
    <property type="project" value="UniProtKB-KW"/>
</dbReference>
<keyword evidence="8" id="KW-0915">Sodium</keyword>